<evidence type="ECO:0000313" key="2">
    <source>
        <dbReference type="Proteomes" id="UP000198850"/>
    </source>
</evidence>
<name>A0A1H3VZS0_9SPHI</name>
<dbReference type="STRING" id="425514.SAMN05443550_10133"/>
<protein>
    <submittedName>
        <fullName evidence="1">Uncharacterized protein</fullName>
    </submittedName>
</protein>
<dbReference type="EMBL" id="FNRA01000001">
    <property type="protein sequence ID" value="SDZ80296.1"/>
    <property type="molecule type" value="Genomic_DNA"/>
</dbReference>
<keyword evidence="2" id="KW-1185">Reference proteome</keyword>
<organism evidence="1 2">
    <name type="scientific">Pedobacter hartonius</name>
    <dbReference type="NCBI Taxonomy" id="425514"/>
    <lineage>
        <taxon>Bacteria</taxon>
        <taxon>Pseudomonadati</taxon>
        <taxon>Bacteroidota</taxon>
        <taxon>Sphingobacteriia</taxon>
        <taxon>Sphingobacteriales</taxon>
        <taxon>Sphingobacteriaceae</taxon>
        <taxon>Pedobacter</taxon>
    </lineage>
</organism>
<evidence type="ECO:0000313" key="1">
    <source>
        <dbReference type="EMBL" id="SDZ80296.1"/>
    </source>
</evidence>
<dbReference type="AlphaFoldDB" id="A0A1H3VZS0"/>
<dbReference type="RefSeq" id="WP_090554073.1">
    <property type="nucleotide sequence ID" value="NZ_FNRA01000001.1"/>
</dbReference>
<gene>
    <name evidence="1" type="ORF">SAMN05443550_10133</name>
</gene>
<proteinExistence type="predicted"/>
<reference evidence="1 2" key="1">
    <citation type="submission" date="2016-10" db="EMBL/GenBank/DDBJ databases">
        <authorList>
            <person name="de Groot N.N."/>
        </authorList>
    </citation>
    <scope>NUCLEOTIDE SEQUENCE [LARGE SCALE GENOMIC DNA]</scope>
    <source>
        <strain evidence="1 2">DSM 19033</strain>
    </source>
</reference>
<dbReference type="Proteomes" id="UP000198850">
    <property type="component" value="Unassembled WGS sequence"/>
</dbReference>
<dbReference type="OrthoDB" id="9883406at2"/>
<sequence>MEENLNSAYPEEINKADAQRDALSELKEKVNVDQSAIDEARAAVGDDEDKIREYLINNRGL</sequence>
<accession>A0A1H3VZS0</accession>